<keyword evidence="2 6" id="KW-0812">Transmembrane</keyword>
<dbReference type="InterPro" id="IPR005351">
    <property type="entry name" value="ASTER"/>
</dbReference>
<dbReference type="Proteomes" id="UP000293360">
    <property type="component" value="Unassembled WGS sequence"/>
</dbReference>
<evidence type="ECO:0000313" key="8">
    <source>
        <dbReference type="Proteomes" id="UP000293360"/>
    </source>
</evidence>
<dbReference type="PANTHER" id="PTHR28038">
    <property type="entry name" value="ADL329WP"/>
    <property type="match status" value="1"/>
</dbReference>
<dbReference type="EMBL" id="QJNU01001590">
    <property type="protein sequence ID" value="RYO74244.1"/>
    <property type="molecule type" value="Genomic_DNA"/>
</dbReference>
<feature type="compositionally biased region" description="Low complexity" evidence="5">
    <location>
        <begin position="110"/>
        <end position="121"/>
    </location>
</feature>
<protein>
    <submittedName>
        <fullName evidence="7">Uncharacterized protein</fullName>
    </submittedName>
</protein>
<dbReference type="AlphaFoldDB" id="A0A4Q4ST73"/>
<keyword evidence="8" id="KW-1185">Reference proteome</keyword>
<dbReference type="GO" id="GO:0044183">
    <property type="term" value="F:protein folding chaperone"/>
    <property type="evidence" value="ECO:0007669"/>
    <property type="project" value="InterPro"/>
</dbReference>
<comment type="caution">
    <text evidence="7">The sequence shown here is derived from an EMBL/GenBank/DDBJ whole genome shotgun (WGS) entry which is preliminary data.</text>
</comment>
<evidence type="ECO:0000256" key="5">
    <source>
        <dbReference type="SAM" id="MobiDB-lite"/>
    </source>
</evidence>
<evidence type="ECO:0000256" key="2">
    <source>
        <dbReference type="ARBA" id="ARBA00022692"/>
    </source>
</evidence>
<accession>A0A4Q4ST73</accession>
<gene>
    <name evidence="7" type="ORF">DL764_010926</name>
</gene>
<keyword evidence="3 6" id="KW-1133">Transmembrane helix</keyword>
<dbReference type="GO" id="GO:0005789">
    <property type="term" value="C:endoplasmic reticulum membrane"/>
    <property type="evidence" value="ECO:0007669"/>
    <property type="project" value="InterPro"/>
</dbReference>
<evidence type="ECO:0000256" key="1">
    <source>
        <dbReference type="ARBA" id="ARBA00004370"/>
    </source>
</evidence>
<evidence type="ECO:0000256" key="4">
    <source>
        <dbReference type="ARBA" id="ARBA00023136"/>
    </source>
</evidence>
<organism evidence="7 8">
    <name type="scientific">Monosporascus ibericus</name>
    <dbReference type="NCBI Taxonomy" id="155417"/>
    <lineage>
        <taxon>Eukaryota</taxon>
        <taxon>Fungi</taxon>
        <taxon>Dikarya</taxon>
        <taxon>Ascomycota</taxon>
        <taxon>Pezizomycotina</taxon>
        <taxon>Sordariomycetes</taxon>
        <taxon>Xylariomycetidae</taxon>
        <taxon>Xylariales</taxon>
        <taxon>Xylariales incertae sedis</taxon>
        <taxon>Monosporascus</taxon>
    </lineage>
</organism>
<feature type="region of interest" description="Disordered" evidence="5">
    <location>
        <begin position="101"/>
        <end position="121"/>
    </location>
</feature>
<dbReference type="PANTHER" id="PTHR28038:SF1">
    <property type="entry name" value="ADL329WP"/>
    <property type="match status" value="1"/>
</dbReference>
<evidence type="ECO:0000256" key="3">
    <source>
        <dbReference type="ARBA" id="ARBA00022989"/>
    </source>
</evidence>
<name>A0A4Q4ST73_9PEZI</name>
<keyword evidence="4 6" id="KW-0472">Membrane</keyword>
<feature type="transmembrane region" description="Helical" evidence="6">
    <location>
        <begin position="79"/>
        <end position="98"/>
    </location>
</feature>
<dbReference type="STRING" id="155417.A0A4Q4ST73"/>
<dbReference type="OrthoDB" id="284718at2759"/>
<proteinExistence type="predicted"/>
<comment type="subcellular location">
    <subcellularLocation>
        <location evidence="1">Membrane</location>
    </subcellularLocation>
</comment>
<dbReference type="Pfam" id="PF03669">
    <property type="entry name" value="ASTER"/>
    <property type="match status" value="1"/>
</dbReference>
<evidence type="ECO:0000256" key="6">
    <source>
        <dbReference type="SAM" id="Phobius"/>
    </source>
</evidence>
<reference evidence="7 8" key="1">
    <citation type="submission" date="2018-06" db="EMBL/GenBank/DDBJ databases">
        <title>Complete Genomes of Monosporascus.</title>
        <authorList>
            <person name="Robinson A.J."/>
            <person name="Natvig D.O."/>
        </authorList>
    </citation>
    <scope>NUCLEOTIDE SEQUENCE [LARGE SCALE GENOMIC DNA]</scope>
    <source>
        <strain evidence="7 8">CBS 110550</strain>
    </source>
</reference>
<evidence type="ECO:0000313" key="7">
    <source>
        <dbReference type="EMBL" id="RYO74244.1"/>
    </source>
</evidence>
<sequence>MATIKAKDMRRPDLVVPYQEPAAKSGDSAELSSTLSSTLPMAAIFTRNRYLGWGAVVFSIQSWLGESEEASRNTATPGYFTVGMSLMALAVTYLPMFLPPPPGGRGGATGTEAAAAAPVPA</sequence>
<dbReference type="GO" id="GO:0045048">
    <property type="term" value="P:protein insertion into ER membrane"/>
    <property type="evidence" value="ECO:0007669"/>
    <property type="project" value="InterPro"/>
</dbReference>